<comment type="caution">
    <text evidence="1">The sequence shown here is derived from an EMBL/GenBank/DDBJ whole genome shotgun (WGS) entry which is preliminary data.</text>
</comment>
<reference evidence="1 2" key="1">
    <citation type="submission" date="2017-07" db="EMBL/GenBank/DDBJ databases">
        <title>Phylogenetic study on the rhizospheric bacterium Ochrobactrum sp. A44.</title>
        <authorList>
            <person name="Krzyzanowska D.M."/>
            <person name="Ossowicki A."/>
            <person name="Rajewska M."/>
            <person name="Maciag T."/>
            <person name="Kaczynski Z."/>
            <person name="Czerwicka M."/>
            <person name="Jafra S."/>
        </authorList>
    </citation>
    <scope>NUCLEOTIDE SEQUENCE [LARGE SCALE GENOMIC DNA]</scope>
    <source>
        <strain evidence="1 2">DSM 7216</strain>
    </source>
</reference>
<gene>
    <name evidence="1" type="ORF">CEV31_0259</name>
</gene>
<dbReference type="EMBL" id="NNRJ01000007">
    <property type="protein sequence ID" value="OYR22340.1"/>
    <property type="molecule type" value="Genomic_DNA"/>
</dbReference>
<evidence type="ECO:0000313" key="2">
    <source>
        <dbReference type="Proteomes" id="UP000215590"/>
    </source>
</evidence>
<sequence length="43" mass="4986">MLSWNKDIQNCFGQNAHKTENTTVFDDHFVRNTLHASIHITSI</sequence>
<keyword evidence="2" id="KW-1185">Reference proteome</keyword>
<name>A0A256G5X4_9HYPH</name>
<evidence type="ECO:0000313" key="1">
    <source>
        <dbReference type="EMBL" id="OYR22340.1"/>
    </source>
</evidence>
<protein>
    <submittedName>
        <fullName evidence="1">Uncharacterized protein</fullName>
    </submittedName>
</protein>
<proteinExistence type="predicted"/>
<organism evidence="1 2">
    <name type="scientific">Brucella thiophenivorans</name>
    <dbReference type="NCBI Taxonomy" id="571255"/>
    <lineage>
        <taxon>Bacteria</taxon>
        <taxon>Pseudomonadati</taxon>
        <taxon>Pseudomonadota</taxon>
        <taxon>Alphaproteobacteria</taxon>
        <taxon>Hyphomicrobiales</taxon>
        <taxon>Brucellaceae</taxon>
        <taxon>Brucella/Ochrobactrum group</taxon>
        <taxon>Brucella</taxon>
    </lineage>
</organism>
<dbReference type="AlphaFoldDB" id="A0A256G5X4"/>
<accession>A0A256G5X4</accession>
<dbReference type="Proteomes" id="UP000215590">
    <property type="component" value="Unassembled WGS sequence"/>
</dbReference>